<accession>A0A8S3D021</accession>
<organism evidence="2 3">
    <name type="scientific">Rotaria magnacalcarata</name>
    <dbReference type="NCBI Taxonomy" id="392030"/>
    <lineage>
        <taxon>Eukaryota</taxon>
        <taxon>Metazoa</taxon>
        <taxon>Spiralia</taxon>
        <taxon>Gnathifera</taxon>
        <taxon>Rotifera</taxon>
        <taxon>Eurotatoria</taxon>
        <taxon>Bdelloidea</taxon>
        <taxon>Philodinida</taxon>
        <taxon>Philodinidae</taxon>
        <taxon>Rotaria</taxon>
    </lineage>
</organism>
<sequence length="196" mass="22634">SRFKDVFITSAIGQRDNLNNEDSYRTNLFYPIIDAVLIELNDRFSIHNIEMLISISALCPDSEKFLESESLKPFALEMKADFCSLCNEIEVLKSMLKDTNLENIVDLYHQVLPLKQAFPTIMSLIIIAMTIPISSTTRERTFSKMKLIKTTTRNTMSDKRLNDLCVLEVERDFAIDFEQLMNDFADLHKNGRILLK</sequence>
<dbReference type="Proteomes" id="UP000681720">
    <property type="component" value="Unassembled WGS sequence"/>
</dbReference>
<dbReference type="Pfam" id="PF05699">
    <property type="entry name" value="Dimer_Tnp_hAT"/>
    <property type="match status" value="1"/>
</dbReference>
<evidence type="ECO:0000259" key="1">
    <source>
        <dbReference type="Pfam" id="PF05699"/>
    </source>
</evidence>
<gene>
    <name evidence="2" type="ORF">GIL414_LOCUS55232</name>
</gene>
<dbReference type="SUPFAM" id="SSF53098">
    <property type="entry name" value="Ribonuclease H-like"/>
    <property type="match status" value="1"/>
</dbReference>
<dbReference type="PANTHER" id="PTHR46289">
    <property type="entry name" value="52 KDA REPRESSOR OF THE INHIBITOR OF THE PROTEIN KINASE-LIKE PROTEIN-RELATED"/>
    <property type="match status" value="1"/>
</dbReference>
<dbReference type="InterPro" id="IPR008906">
    <property type="entry name" value="HATC_C_dom"/>
</dbReference>
<proteinExistence type="predicted"/>
<evidence type="ECO:0000313" key="2">
    <source>
        <dbReference type="EMBL" id="CAF4967669.1"/>
    </source>
</evidence>
<dbReference type="AlphaFoldDB" id="A0A8S3D021"/>
<reference evidence="2" key="1">
    <citation type="submission" date="2021-02" db="EMBL/GenBank/DDBJ databases">
        <authorList>
            <person name="Nowell W R."/>
        </authorList>
    </citation>
    <scope>NUCLEOTIDE SEQUENCE</scope>
</reference>
<dbReference type="PANTHER" id="PTHR46289:SF14">
    <property type="entry name" value="DUF4371 DOMAIN-CONTAINING PROTEIN"/>
    <property type="match status" value="1"/>
</dbReference>
<dbReference type="InterPro" id="IPR012337">
    <property type="entry name" value="RNaseH-like_sf"/>
</dbReference>
<feature type="non-terminal residue" evidence="2">
    <location>
        <position position="1"/>
    </location>
</feature>
<name>A0A8S3D021_9BILA</name>
<evidence type="ECO:0000313" key="3">
    <source>
        <dbReference type="Proteomes" id="UP000681720"/>
    </source>
</evidence>
<feature type="domain" description="HAT C-terminal dimerisation" evidence="1">
    <location>
        <begin position="114"/>
        <end position="169"/>
    </location>
</feature>
<dbReference type="GO" id="GO:0046983">
    <property type="term" value="F:protein dimerization activity"/>
    <property type="evidence" value="ECO:0007669"/>
    <property type="project" value="InterPro"/>
</dbReference>
<dbReference type="InterPro" id="IPR052958">
    <property type="entry name" value="IFN-induced_PKR_regulator"/>
</dbReference>
<protein>
    <recommendedName>
        <fullName evidence="1">HAT C-terminal dimerisation domain-containing protein</fullName>
    </recommendedName>
</protein>
<dbReference type="EMBL" id="CAJOBJ010195603">
    <property type="protein sequence ID" value="CAF4967669.1"/>
    <property type="molecule type" value="Genomic_DNA"/>
</dbReference>
<comment type="caution">
    <text evidence="2">The sequence shown here is derived from an EMBL/GenBank/DDBJ whole genome shotgun (WGS) entry which is preliminary data.</text>
</comment>